<protein>
    <recommendedName>
        <fullName evidence="3">Right handed beta helix domain-containing protein</fullName>
    </recommendedName>
</protein>
<dbReference type="GeneID" id="25904205"/>
<accession>A0A0L0G798</accession>
<dbReference type="EMBL" id="KQ241790">
    <property type="protein sequence ID" value="KNC84073.1"/>
    <property type="molecule type" value="Genomic_DNA"/>
</dbReference>
<name>A0A0L0G798_9EUKA</name>
<proteinExistence type="predicted"/>
<keyword evidence="2" id="KW-1185">Reference proteome</keyword>
<dbReference type="Proteomes" id="UP000054560">
    <property type="component" value="Unassembled WGS sequence"/>
</dbReference>
<evidence type="ECO:0008006" key="3">
    <source>
        <dbReference type="Google" id="ProtNLM"/>
    </source>
</evidence>
<organism evidence="1 2">
    <name type="scientific">Sphaeroforma arctica JP610</name>
    <dbReference type="NCBI Taxonomy" id="667725"/>
    <lineage>
        <taxon>Eukaryota</taxon>
        <taxon>Ichthyosporea</taxon>
        <taxon>Ichthyophonida</taxon>
        <taxon>Sphaeroforma</taxon>
    </lineage>
</organism>
<evidence type="ECO:0000313" key="2">
    <source>
        <dbReference type="Proteomes" id="UP000054560"/>
    </source>
</evidence>
<dbReference type="AlphaFoldDB" id="A0A0L0G798"/>
<dbReference type="RefSeq" id="XP_014157975.1">
    <property type="nucleotide sequence ID" value="XM_014302500.1"/>
</dbReference>
<evidence type="ECO:0000313" key="1">
    <source>
        <dbReference type="EMBL" id="KNC84073.1"/>
    </source>
</evidence>
<reference evidence="1 2" key="1">
    <citation type="submission" date="2011-02" db="EMBL/GenBank/DDBJ databases">
        <title>The Genome Sequence of Sphaeroforma arctica JP610.</title>
        <authorList>
            <consortium name="The Broad Institute Genome Sequencing Platform"/>
            <person name="Russ C."/>
            <person name="Cuomo C."/>
            <person name="Young S.K."/>
            <person name="Zeng Q."/>
            <person name="Gargeya S."/>
            <person name="Alvarado L."/>
            <person name="Berlin A."/>
            <person name="Chapman S.B."/>
            <person name="Chen Z."/>
            <person name="Freedman E."/>
            <person name="Gellesch M."/>
            <person name="Goldberg J."/>
            <person name="Griggs A."/>
            <person name="Gujja S."/>
            <person name="Heilman E."/>
            <person name="Heiman D."/>
            <person name="Howarth C."/>
            <person name="Mehta T."/>
            <person name="Neiman D."/>
            <person name="Pearson M."/>
            <person name="Roberts A."/>
            <person name="Saif S."/>
            <person name="Shea T."/>
            <person name="Shenoy N."/>
            <person name="Sisk P."/>
            <person name="Stolte C."/>
            <person name="Sykes S."/>
            <person name="White J."/>
            <person name="Yandava C."/>
            <person name="Burger G."/>
            <person name="Gray M.W."/>
            <person name="Holland P.W.H."/>
            <person name="King N."/>
            <person name="Lang F.B.F."/>
            <person name="Roger A.J."/>
            <person name="Ruiz-Trillo I."/>
            <person name="Haas B."/>
            <person name="Nusbaum C."/>
            <person name="Birren B."/>
        </authorList>
    </citation>
    <scope>NUCLEOTIDE SEQUENCE [LARGE SCALE GENOMIC DNA]</scope>
    <source>
        <strain evidence="1 2">JP610</strain>
    </source>
</reference>
<gene>
    <name evidence="1" type="ORF">SARC_03701</name>
</gene>
<sequence length="346" mass="36837">MSSENSAESVAAFRSTKDYQDIEFVNIRFTRPNDASDGDYGTALYLDNPVKLSVKGCIFEGLRSPLNGGSAIYVKTLTDTSNFDADTKFIGNRVDSGGCIPPVCTPAGWSTGEVCPDKCWGGGGALWIGSCFGSTVINIKADFVENVHEFAHGMGGALFIDYMQCKLNINGNYERNSASDGGAIHVEGVIADGVMNVDATFTDNLAPNELFDPSETQFGARGAAVRVRDVGEDSKVNIKGKYTGNKVEGRGAVSSFNHISGNVVLDVDARNNEAMRGAIASNWRTVTGKFIILADSVIKNNEATERPASQILDFPGVSLQLNGTQYDAATADGSNFVVSEDFISQA</sequence>